<name>A0ABU3Z144_9EURY</name>
<dbReference type="PANTHER" id="PTHR10093">
    <property type="entry name" value="IRON-SULFUR CLUSTER ASSEMBLY ENZYME NIFU HOMOLOG"/>
    <property type="match status" value="1"/>
</dbReference>
<dbReference type="InterPro" id="IPR002871">
    <property type="entry name" value="NIF_FeS_clus_asmbl_NifU_N"/>
</dbReference>
<dbReference type="SUPFAM" id="SSF82649">
    <property type="entry name" value="SufE/NifU"/>
    <property type="match status" value="1"/>
</dbReference>
<proteinExistence type="predicted"/>
<dbReference type="Proteomes" id="UP001273768">
    <property type="component" value="Unassembled WGS sequence"/>
</dbReference>
<evidence type="ECO:0000259" key="1">
    <source>
        <dbReference type="Pfam" id="PF01592"/>
    </source>
</evidence>
<protein>
    <submittedName>
        <fullName evidence="2">Iron-sulfur cluster assembly scaffold protein</fullName>
    </submittedName>
</protein>
<dbReference type="Gene3D" id="3.90.1010.10">
    <property type="match status" value="1"/>
</dbReference>
<sequence>MMYTEKVITEFTNPQYVGELADADGVGEVGSPTCGDIMRIYLKVEEDRIVDARFQTFGCAAAIASSSMATRMIRDLSLSEAWDLSNADVVDALGGLPAGKVHCSVLARDAVRAAINDYRTRRGLEPWEAGPCECCGGAGCGSHPENG</sequence>
<dbReference type="EMBL" id="JABFFQ010000002">
    <property type="protein sequence ID" value="MDV4342542.1"/>
    <property type="molecule type" value="Genomic_DNA"/>
</dbReference>
<feature type="domain" description="NIF system FeS cluster assembly NifU N-terminal" evidence="1">
    <location>
        <begin position="2"/>
        <end position="122"/>
    </location>
</feature>
<gene>
    <name evidence="2" type="ORF">HL657_05045</name>
</gene>
<organism evidence="2 3">
    <name type="scientific">Methanoculleus nereidis</name>
    <dbReference type="NCBI Taxonomy" id="2735141"/>
    <lineage>
        <taxon>Archaea</taxon>
        <taxon>Methanobacteriati</taxon>
        <taxon>Methanobacteriota</taxon>
        <taxon>Stenosarchaea group</taxon>
        <taxon>Methanomicrobia</taxon>
        <taxon>Methanomicrobiales</taxon>
        <taxon>Methanomicrobiaceae</taxon>
        <taxon>Methanoculleus</taxon>
    </lineage>
</organism>
<evidence type="ECO:0000313" key="2">
    <source>
        <dbReference type="EMBL" id="MDV4342542.1"/>
    </source>
</evidence>
<dbReference type="Pfam" id="PF01592">
    <property type="entry name" value="NifU_N"/>
    <property type="match status" value="1"/>
</dbReference>
<evidence type="ECO:0000313" key="3">
    <source>
        <dbReference type="Proteomes" id="UP001273768"/>
    </source>
</evidence>
<accession>A0ABU3Z144</accession>
<dbReference type="CDD" id="cd06664">
    <property type="entry name" value="IscU_like"/>
    <property type="match status" value="1"/>
</dbReference>
<reference evidence="2 3" key="1">
    <citation type="submission" date="2020-05" db="EMBL/GenBank/DDBJ databases">
        <title>Isolation and characterization of methanoarchaea from a cold seep at offshore SW Taiwan.</title>
        <authorList>
            <person name="Chen Y.-W."/>
            <person name="Chen S.-C."/>
            <person name="Lai M.-C."/>
        </authorList>
    </citation>
    <scope>NUCLEOTIDE SEQUENCE [LARGE SCALE GENOMIC DNA]</scope>
    <source>
        <strain evidence="2 3">YWC-01</strain>
    </source>
</reference>
<keyword evidence="3" id="KW-1185">Reference proteome</keyword>
<comment type="caution">
    <text evidence="2">The sequence shown here is derived from an EMBL/GenBank/DDBJ whole genome shotgun (WGS) entry which is preliminary data.</text>
</comment>